<dbReference type="InterPro" id="IPR011195">
    <property type="entry name" value="UCP010256"/>
</dbReference>
<protein>
    <recommendedName>
        <fullName evidence="4">VWA domain-containing protein</fullName>
    </recommendedName>
</protein>
<dbReference type="Proteomes" id="UP000592181">
    <property type="component" value="Unassembled WGS sequence"/>
</dbReference>
<gene>
    <name evidence="2" type="ORF">BJY28_002078</name>
</gene>
<evidence type="ECO:0000256" key="1">
    <source>
        <dbReference type="SAM" id="Coils"/>
    </source>
</evidence>
<dbReference type="RefSeq" id="WP_179462949.1">
    <property type="nucleotide sequence ID" value="NZ_JACBZX010000001.1"/>
</dbReference>
<accession>A0A852X3Z0</accession>
<keyword evidence="1" id="KW-0175">Coiled coil</keyword>
<sequence>MEGALHRFIRYLRLHGMRVSVAEALDALEAAAQGGIMSDRERLRSALAVTLVKDRRDMEVFDEVFDRFFRLRRVVPEEEGHGHAHDDLSDTGELTDLTLSEELSDTPQQGHSHGAPKDIKDFFKPEDMAEQYNLHQEANKLDLASMTDEVVLSKDGAGTQGEAARVQVTTSRLHNPGTPGTLAKQPGTELDVELSVAEELALLSWLGEPDDELAELAPDIDVAELRERLAPLLESLPERIKEHLQALMSAEAEVEERELDVARAEVLAEPDRLAFEESVRRLLRVLRGAPRPRRHVAGSGTIDPRRTMRANMRFDGVPFRPVLVSKREDRPQLLVLCDVSLSVRATSGFALHLVHSLQSVASKVRSFAFVDEVVEVSDLFADHHVQQALSIVMAGEGDGGVIDVDADSDYGAVLRQFLEEFGGAITRRTTVVIIGDGRGNGRDPGLRAFEEIARRARHVVWLTPEPRYSWGLGRCDLPLYEPDIDHIEVVRNLGGLETFSHRMGEVLV</sequence>
<dbReference type="Pfam" id="PF05762">
    <property type="entry name" value="VWA_CoxE"/>
    <property type="match status" value="1"/>
</dbReference>
<evidence type="ECO:0000313" key="3">
    <source>
        <dbReference type="Proteomes" id="UP000592181"/>
    </source>
</evidence>
<feature type="coiled-coil region" evidence="1">
    <location>
        <begin position="240"/>
        <end position="267"/>
    </location>
</feature>
<comment type="caution">
    <text evidence="2">The sequence shown here is derived from an EMBL/GenBank/DDBJ whole genome shotgun (WGS) entry which is preliminary data.</text>
</comment>
<dbReference type="EMBL" id="JACBZX010000001">
    <property type="protein sequence ID" value="NYG37609.1"/>
    <property type="molecule type" value="Genomic_DNA"/>
</dbReference>
<dbReference type="PANTHER" id="PTHR39338:SF5">
    <property type="entry name" value="BLR6139 PROTEIN"/>
    <property type="match status" value="1"/>
</dbReference>
<name>A0A852X3Z0_9MICO</name>
<dbReference type="InterPro" id="IPR008912">
    <property type="entry name" value="Uncharacterised_CoxE"/>
</dbReference>
<dbReference type="PIRSF" id="PIRSF010256">
    <property type="entry name" value="CoxE_vWa"/>
    <property type="match status" value="1"/>
</dbReference>
<evidence type="ECO:0000313" key="2">
    <source>
        <dbReference type="EMBL" id="NYG37609.1"/>
    </source>
</evidence>
<organism evidence="2 3">
    <name type="scientific">Janibacter alkaliphilus</name>
    <dbReference type="NCBI Taxonomy" id="1069963"/>
    <lineage>
        <taxon>Bacteria</taxon>
        <taxon>Bacillati</taxon>
        <taxon>Actinomycetota</taxon>
        <taxon>Actinomycetes</taxon>
        <taxon>Micrococcales</taxon>
        <taxon>Intrasporangiaceae</taxon>
        <taxon>Janibacter</taxon>
    </lineage>
</organism>
<reference evidence="2 3" key="1">
    <citation type="submission" date="2020-07" db="EMBL/GenBank/DDBJ databases">
        <title>Sequencing the genomes of 1000 actinobacteria strains.</title>
        <authorList>
            <person name="Klenk H.-P."/>
        </authorList>
    </citation>
    <scope>NUCLEOTIDE SEQUENCE [LARGE SCALE GENOMIC DNA]</scope>
    <source>
        <strain evidence="2 3">DSM 24723</strain>
    </source>
</reference>
<dbReference type="AlphaFoldDB" id="A0A852X3Z0"/>
<proteinExistence type="predicted"/>
<dbReference type="PANTHER" id="PTHR39338">
    <property type="entry name" value="BLL5662 PROTEIN-RELATED"/>
    <property type="match status" value="1"/>
</dbReference>
<keyword evidence="3" id="KW-1185">Reference proteome</keyword>
<evidence type="ECO:0008006" key="4">
    <source>
        <dbReference type="Google" id="ProtNLM"/>
    </source>
</evidence>